<evidence type="ECO:0000256" key="3">
    <source>
        <dbReference type="ARBA" id="ARBA00012438"/>
    </source>
</evidence>
<keyword evidence="6" id="KW-0418">Kinase</keyword>
<comment type="catalytic activity">
    <reaction evidence="1">
        <text>ATP + protein L-histidine = ADP + protein N-phospho-L-histidine.</text>
        <dbReference type="EC" id="2.7.13.3"/>
    </reaction>
</comment>
<dbReference type="Gene3D" id="1.10.287.130">
    <property type="match status" value="1"/>
</dbReference>
<dbReference type="SMART" id="SM00065">
    <property type="entry name" value="GAF"/>
    <property type="match status" value="2"/>
</dbReference>
<evidence type="ECO:0000256" key="7">
    <source>
        <dbReference type="ARBA" id="ARBA00023012"/>
    </source>
</evidence>
<dbReference type="GO" id="GO:0000155">
    <property type="term" value="F:phosphorelay sensor kinase activity"/>
    <property type="evidence" value="ECO:0007669"/>
    <property type="project" value="InterPro"/>
</dbReference>
<proteinExistence type="predicted"/>
<dbReference type="Proteomes" id="UP000185596">
    <property type="component" value="Unassembled WGS sequence"/>
</dbReference>
<dbReference type="SUPFAM" id="SSF47384">
    <property type="entry name" value="Homodimeric domain of signal transducing histidine kinase"/>
    <property type="match status" value="1"/>
</dbReference>
<comment type="subcellular location">
    <subcellularLocation>
        <location evidence="2">Cell membrane</location>
    </subcellularLocation>
</comment>
<organism evidence="9 10">
    <name type="scientific">Actinophytocola xanthii</name>
    <dbReference type="NCBI Taxonomy" id="1912961"/>
    <lineage>
        <taxon>Bacteria</taxon>
        <taxon>Bacillati</taxon>
        <taxon>Actinomycetota</taxon>
        <taxon>Actinomycetes</taxon>
        <taxon>Pseudonocardiales</taxon>
        <taxon>Pseudonocardiaceae</taxon>
    </lineage>
</organism>
<dbReference type="Pfam" id="PF01590">
    <property type="entry name" value="GAF"/>
    <property type="match status" value="1"/>
</dbReference>
<dbReference type="InterPro" id="IPR004358">
    <property type="entry name" value="Sig_transdc_His_kin-like_C"/>
</dbReference>
<dbReference type="EMBL" id="MSIE01000102">
    <property type="protein sequence ID" value="OLF07886.1"/>
    <property type="molecule type" value="Genomic_DNA"/>
</dbReference>
<evidence type="ECO:0000256" key="5">
    <source>
        <dbReference type="ARBA" id="ARBA00022679"/>
    </source>
</evidence>
<gene>
    <name evidence="9" type="ORF">BU204_35325</name>
</gene>
<dbReference type="GO" id="GO:0005886">
    <property type="term" value="C:plasma membrane"/>
    <property type="evidence" value="ECO:0007669"/>
    <property type="project" value="UniProtKB-SubCell"/>
</dbReference>
<dbReference type="Pfam" id="PF13185">
    <property type="entry name" value="GAF_2"/>
    <property type="match status" value="1"/>
</dbReference>
<dbReference type="Gene3D" id="3.30.450.20">
    <property type="entry name" value="PAS domain"/>
    <property type="match status" value="1"/>
</dbReference>
<dbReference type="InterPro" id="IPR003661">
    <property type="entry name" value="HisK_dim/P_dom"/>
</dbReference>
<dbReference type="STRING" id="1912961.BU204_35325"/>
<dbReference type="InterPro" id="IPR003594">
    <property type="entry name" value="HATPase_dom"/>
</dbReference>
<evidence type="ECO:0000256" key="4">
    <source>
        <dbReference type="ARBA" id="ARBA00022553"/>
    </source>
</evidence>
<accession>A0A1Q8C0K5</accession>
<keyword evidence="10" id="KW-1185">Reference proteome</keyword>
<evidence type="ECO:0000256" key="2">
    <source>
        <dbReference type="ARBA" id="ARBA00004236"/>
    </source>
</evidence>
<dbReference type="Pfam" id="PF00512">
    <property type="entry name" value="HisKA"/>
    <property type="match status" value="1"/>
</dbReference>
<evidence type="ECO:0000256" key="6">
    <source>
        <dbReference type="ARBA" id="ARBA00022777"/>
    </source>
</evidence>
<dbReference type="PANTHER" id="PTHR43547">
    <property type="entry name" value="TWO-COMPONENT HISTIDINE KINASE"/>
    <property type="match status" value="1"/>
</dbReference>
<dbReference type="Gene3D" id="3.30.450.40">
    <property type="match status" value="2"/>
</dbReference>
<comment type="caution">
    <text evidence="9">The sequence shown here is derived from an EMBL/GenBank/DDBJ whole genome shotgun (WGS) entry which is preliminary data.</text>
</comment>
<dbReference type="PANTHER" id="PTHR43547:SF2">
    <property type="entry name" value="HYBRID SIGNAL TRANSDUCTION HISTIDINE KINASE C"/>
    <property type="match status" value="1"/>
</dbReference>
<dbReference type="SUPFAM" id="SSF55785">
    <property type="entry name" value="PYP-like sensor domain (PAS domain)"/>
    <property type="match status" value="1"/>
</dbReference>
<dbReference type="InterPro" id="IPR036890">
    <property type="entry name" value="HATPase_C_sf"/>
</dbReference>
<dbReference type="InterPro" id="IPR013656">
    <property type="entry name" value="PAS_4"/>
</dbReference>
<evidence type="ECO:0000313" key="9">
    <source>
        <dbReference type="EMBL" id="OLF07886.1"/>
    </source>
</evidence>
<evidence type="ECO:0000313" key="10">
    <source>
        <dbReference type="Proteomes" id="UP000185596"/>
    </source>
</evidence>
<keyword evidence="5" id="KW-0808">Transferase</keyword>
<evidence type="ECO:0000259" key="8">
    <source>
        <dbReference type="PROSITE" id="PS50109"/>
    </source>
</evidence>
<sequence length="704" mass="75381">MGPTEDLTVLSDPRRTAAVERGLQRLPSQPMSLHAVARLAAQLLGASMGMVTLVGAEREHVAGVYNLPPELVRGRGAPLSLSVCKYVVSANYPVSSEDMALDPALRGHRLALEHGVRAFLGVPLRGTDQPLGSVTVLDVRPRRWTDDDVSVLLAVGQVIGPIPVGEDACPMGLGGCDPHHPAAFLTALLDTLDPAVLACVGDGNVVLVNQALRRVLGLPPGAPPARLEDLVAGRLFRTDRTLLPIEENPMRRALAGEPVHDESVLVRVPSRPERVFVVKGRPATGSAGERVGAVVAMHDVTAVRRAERFYTCSSQVLEALTADIDLDDRYHRVLEAVCTALGWAHAELWLVDPVRDRLRLRAGWTAPGRPPVSVRETTAPGVGISGAVWAAGRPLWVPDLTATRDERDTRPDGGGYAAAGLRTALAVPVQAERTVGVLACFSDVPESDEVLLTTLLGGVAAQIGQFLAYSQRDQLLRELTRARQDFSRLAGHEIRTPLTAIISCSEMLLEDPVAAAGPGRQVIEVISRNATSLHAVITQLLDFAAIQTGAVPMDRGPVELADVLEEAVRNLDYPPGIDLRVEFRARPTVRGDRMRLRQVMDALLTNAVKYSPEGGPVHVALTAERGTVSLTVADEGIGVPAEERDKVFEYFFRSSAARQRQIPGAGLGLAAARAIVEQHGGRIVVDGQYALGTRVAVLLPDNRP</sequence>
<dbReference type="CDD" id="cd00075">
    <property type="entry name" value="HATPase"/>
    <property type="match status" value="1"/>
</dbReference>
<reference evidence="9 10" key="1">
    <citation type="submission" date="2016-12" db="EMBL/GenBank/DDBJ databases">
        <title>The draft genome sequence of Actinophytocola sp. 11-183.</title>
        <authorList>
            <person name="Wang W."/>
            <person name="Yuan L."/>
        </authorList>
    </citation>
    <scope>NUCLEOTIDE SEQUENCE [LARGE SCALE GENOMIC DNA]</scope>
    <source>
        <strain evidence="9 10">11-183</strain>
    </source>
</reference>
<dbReference type="InterPro" id="IPR036097">
    <property type="entry name" value="HisK_dim/P_sf"/>
</dbReference>
<dbReference type="Pfam" id="PF08448">
    <property type="entry name" value="PAS_4"/>
    <property type="match status" value="1"/>
</dbReference>
<keyword evidence="4" id="KW-0597">Phosphoprotein</keyword>
<dbReference type="SMART" id="SM00387">
    <property type="entry name" value="HATPase_c"/>
    <property type="match status" value="1"/>
</dbReference>
<dbReference type="AlphaFoldDB" id="A0A1Q8C0K5"/>
<dbReference type="InterPro" id="IPR003018">
    <property type="entry name" value="GAF"/>
</dbReference>
<feature type="domain" description="Histidine kinase" evidence="8">
    <location>
        <begin position="489"/>
        <end position="703"/>
    </location>
</feature>
<dbReference type="InterPro" id="IPR005467">
    <property type="entry name" value="His_kinase_dom"/>
</dbReference>
<dbReference type="EC" id="2.7.13.3" evidence="3"/>
<name>A0A1Q8C0K5_9PSEU</name>
<dbReference type="InterPro" id="IPR035965">
    <property type="entry name" value="PAS-like_dom_sf"/>
</dbReference>
<dbReference type="SUPFAM" id="SSF55781">
    <property type="entry name" value="GAF domain-like"/>
    <property type="match status" value="2"/>
</dbReference>
<dbReference type="SUPFAM" id="SSF55874">
    <property type="entry name" value="ATPase domain of HSP90 chaperone/DNA topoisomerase II/histidine kinase"/>
    <property type="match status" value="1"/>
</dbReference>
<evidence type="ECO:0000256" key="1">
    <source>
        <dbReference type="ARBA" id="ARBA00000085"/>
    </source>
</evidence>
<dbReference type="PRINTS" id="PR00344">
    <property type="entry name" value="BCTRLSENSOR"/>
</dbReference>
<dbReference type="FunFam" id="3.30.565.10:FF:000006">
    <property type="entry name" value="Sensor histidine kinase WalK"/>
    <property type="match status" value="1"/>
</dbReference>
<dbReference type="PROSITE" id="PS50109">
    <property type="entry name" value="HIS_KIN"/>
    <property type="match status" value="1"/>
</dbReference>
<keyword evidence="7" id="KW-0902">Two-component regulatory system</keyword>
<dbReference type="CDD" id="cd00082">
    <property type="entry name" value="HisKA"/>
    <property type="match status" value="1"/>
</dbReference>
<dbReference type="Pfam" id="PF02518">
    <property type="entry name" value="HATPase_c"/>
    <property type="match status" value="1"/>
</dbReference>
<dbReference type="InterPro" id="IPR029016">
    <property type="entry name" value="GAF-like_dom_sf"/>
</dbReference>
<dbReference type="Gene3D" id="3.30.565.10">
    <property type="entry name" value="Histidine kinase-like ATPase, C-terminal domain"/>
    <property type="match status" value="1"/>
</dbReference>
<dbReference type="SMART" id="SM00388">
    <property type="entry name" value="HisKA"/>
    <property type="match status" value="1"/>
</dbReference>
<protein>
    <recommendedName>
        <fullName evidence="3">histidine kinase</fullName>
        <ecNumber evidence="3">2.7.13.3</ecNumber>
    </recommendedName>
</protein>